<dbReference type="Proteomes" id="UP000425960">
    <property type="component" value="Chromosome"/>
</dbReference>
<dbReference type="KEGG" id="dov:DSCO28_52240"/>
<protein>
    <submittedName>
        <fullName evidence="2">Cytochrome c family protein</fullName>
    </submittedName>
</protein>
<dbReference type="AlphaFoldDB" id="A0A5K7ZWQ8"/>
<dbReference type="Pfam" id="PF13435">
    <property type="entry name" value="Cytochrome_C554"/>
    <property type="match status" value="1"/>
</dbReference>
<dbReference type="InterPro" id="IPR036280">
    <property type="entry name" value="Multihaem_cyt_sf"/>
</dbReference>
<dbReference type="Gene3D" id="1.10.1130.10">
    <property type="entry name" value="Flavocytochrome C3, Chain A"/>
    <property type="match status" value="1"/>
</dbReference>
<accession>A0A5K7ZWQ8</accession>
<name>A0A5K7ZWQ8_9BACT</name>
<dbReference type="InterPro" id="IPR023155">
    <property type="entry name" value="Cyt_c-552/4"/>
</dbReference>
<gene>
    <name evidence="2" type="ORF">DSCO28_52240</name>
</gene>
<evidence type="ECO:0000313" key="3">
    <source>
        <dbReference type="Proteomes" id="UP000425960"/>
    </source>
</evidence>
<sequence length="454" mass="50719">MKALESHKHLVTAALMIATVVLAILYQVNDNTEQKETAPTYSIDRFIAVDTCGGCHSEIFAQWERSTHHLSHTDTVYLGVSDFLREGLKDPDEIKEAEACVKCHTPIGVITGYPTKSSDDRSKIPELAQMGIQCDYCHSATAAHKMYNNGLIIEPGHGEDNPGVKRGPFKDSESDYHETAYSEFHTNAEICGTCHNVKHVVFDTDLETTYTEWKNGPYYSDDLKERVTCQGCHMVQRPGIPATGSTKRPLNPGQAVDDGPQREHIFTHYFVGANAYLPKLNGDEEKSQMAIARLENTATLGIDKTQLDHQKLIIEVKNIGAGHYLPTGMTEMRQMWLEVVVKDKKGKTVFSSGVRDNNEYLTADTIIFNTVFGDGKGNPVENIAKAREILKDRRVPPKQSLFETIELPPKKLKGGKIKATLFYRSASQKMLDKATGKDKHRLPIIKMAEVQTRL</sequence>
<evidence type="ECO:0000259" key="1">
    <source>
        <dbReference type="Pfam" id="PF13435"/>
    </source>
</evidence>
<feature type="domain" description="Cytochrome c-552/4" evidence="1">
    <location>
        <begin position="51"/>
        <end position="139"/>
    </location>
</feature>
<evidence type="ECO:0000313" key="2">
    <source>
        <dbReference type="EMBL" id="BBO84658.1"/>
    </source>
</evidence>
<organism evidence="2 3">
    <name type="scientific">Desulfosarcina ovata subsp. sediminis</name>
    <dbReference type="NCBI Taxonomy" id="885957"/>
    <lineage>
        <taxon>Bacteria</taxon>
        <taxon>Pseudomonadati</taxon>
        <taxon>Thermodesulfobacteriota</taxon>
        <taxon>Desulfobacteria</taxon>
        <taxon>Desulfobacterales</taxon>
        <taxon>Desulfosarcinaceae</taxon>
        <taxon>Desulfosarcina</taxon>
    </lineage>
</organism>
<dbReference type="RefSeq" id="WP_173179831.1">
    <property type="nucleotide sequence ID" value="NZ_AP021876.1"/>
</dbReference>
<proteinExistence type="predicted"/>
<dbReference type="EMBL" id="AP021876">
    <property type="protein sequence ID" value="BBO84658.1"/>
    <property type="molecule type" value="Genomic_DNA"/>
</dbReference>
<reference evidence="2 3" key="1">
    <citation type="submission" date="2019-11" db="EMBL/GenBank/DDBJ databases">
        <title>Comparative genomics of hydrocarbon-degrading Desulfosarcina strains.</title>
        <authorList>
            <person name="Watanabe M."/>
            <person name="Kojima H."/>
            <person name="Fukui M."/>
        </authorList>
    </citation>
    <scope>NUCLEOTIDE SEQUENCE [LARGE SCALE GENOMIC DNA]</scope>
    <source>
        <strain evidence="2 3">28bB2T</strain>
    </source>
</reference>
<dbReference type="SUPFAM" id="SSF48695">
    <property type="entry name" value="Multiheme cytochromes"/>
    <property type="match status" value="1"/>
</dbReference>